<gene>
    <name evidence="2" type="ordered locus">SGRA_3480</name>
</gene>
<evidence type="ECO:0000313" key="3">
    <source>
        <dbReference type="Proteomes" id="UP000007519"/>
    </source>
</evidence>
<evidence type="ECO:0000256" key="1">
    <source>
        <dbReference type="SAM" id="Coils"/>
    </source>
</evidence>
<dbReference type="EMBL" id="CP002831">
    <property type="protein sequence ID" value="AFC26204.1"/>
    <property type="molecule type" value="Genomic_DNA"/>
</dbReference>
<dbReference type="Proteomes" id="UP000007519">
    <property type="component" value="Chromosome"/>
</dbReference>
<evidence type="ECO:0008006" key="4">
    <source>
        <dbReference type="Google" id="ProtNLM"/>
    </source>
</evidence>
<dbReference type="eggNOG" id="ENOG5033283">
    <property type="taxonomic scope" value="Bacteria"/>
</dbReference>
<dbReference type="KEGG" id="sgn:SGRA_3480"/>
<accession>H6L040</accession>
<name>H6L040_SAPGL</name>
<reference evidence="2 3" key="1">
    <citation type="journal article" date="2012" name="Stand. Genomic Sci.">
        <title>Complete genome sequencing and analysis of Saprospira grandis str. Lewin, a predatory marine bacterium.</title>
        <authorList>
            <person name="Saw J.H."/>
            <person name="Yuryev A."/>
            <person name="Kanbe M."/>
            <person name="Hou S."/>
            <person name="Young A.G."/>
            <person name="Aizawa S."/>
            <person name="Alam M."/>
        </authorList>
    </citation>
    <scope>NUCLEOTIDE SEQUENCE [LARGE SCALE GENOMIC DNA]</scope>
    <source>
        <strain evidence="2 3">Lewin</strain>
    </source>
</reference>
<organism evidence="2 3">
    <name type="scientific">Saprospira grandis (strain Lewin)</name>
    <dbReference type="NCBI Taxonomy" id="984262"/>
    <lineage>
        <taxon>Bacteria</taxon>
        <taxon>Pseudomonadati</taxon>
        <taxon>Bacteroidota</taxon>
        <taxon>Saprospiria</taxon>
        <taxon>Saprospirales</taxon>
        <taxon>Saprospiraceae</taxon>
        <taxon>Saprospira</taxon>
    </lineage>
</organism>
<dbReference type="OrthoDB" id="1121927at2"/>
<feature type="coiled-coil region" evidence="1">
    <location>
        <begin position="123"/>
        <end position="150"/>
    </location>
</feature>
<dbReference type="HOGENOM" id="CLU_1347237_0_0_10"/>
<dbReference type="PROSITE" id="PS51257">
    <property type="entry name" value="PROKAR_LIPOPROTEIN"/>
    <property type="match status" value="1"/>
</dbReference>
<dbReference type="RefSeq" id="WP_015693796.1">
    <property type="nucleotide sequence ID" value="NC_016940.1"/>
</dbReference>
<sequence>MKKLLFILLAISILAISCGEKKEGRRGINYEELKGNLQLTEEQSSQFDAVRAKYQKIGEEMRAAAKAEGGKFDRVEAFKKMEERNKQQTEEMAAFLDEGQLSTYKAFMEKHARKRPRYNDETLAKIKADLALTEEQANVLEAANNAFEKSFQDAHDIYHGNRELAQEYWIKFDEERKKAMKSVLSEEQYAQFLELVKPFDRSKIKE</sequence>
<keyword evidence="1" id="KW-0175">Coiled coil</keyword>
<dbReference type="AlphaFoldDB" id="H6L040"/>
<protein>
    <recommendedName>
        <fullName evidence="4">Lipoprotein</fullName>
    </recommendedName>
</protein>
<proteinExistence type="predicted"/>
<evidence type="ECO:0000313" key="2">
    <source>
        <dbReference type="EMBL" id="AFC26204.1"/>
    </source>
</evidence>
<keyword evidence="3" id="KW-1185">Reference proteome</keyword>